<keyword evidence="4" id="KW-1185">Reference proteome</keyword>
<dbReference type="AlphaFoldDB" id="A0A8H6VLV4"/>
<evidence type="ECO:0000256" key="1">
    <source>
        <dbReference type="SAM" id="MobiDB-lite"/>
    </source>
</evidence>
<dbReference type="GO" id="GO:0004843">
    <property type="term" value="F:cysteine-type deubiquitinase activity"/>
    <property type="evidence" value="ECO:0007669"/>
    <property type="project" value="InterPro"/>
</dbReference>
<dbReference type="GO" id="GO:0016579">
    <property type="term" value="P:protein deubiquitination"/>
    <property type="evidence" value="ECO:0007669"/>
    <property type="project" value="InterPro"/>
</dbReference>
<sequence length="696" mass="78046">MPSATNIGARAARAVKKPFKRVAQKFARTEDFEEDPVYHHEDAEPEYVRPDTRLAAKKLKELENEISTTTGLLSEADRLYTNAQKRYHETQQRQKQKQTLFQQAQSTKKLNDFKDAVAGHTTKLQELEKKRKKQQTRLDELMKLEPQGFEGPSHQDNVPKRGEGEDRLARLAALSAKAQPLSYSKETAPASPPAQGIKRKIAKDEANEQPTKKRRAVLAPEDHTALHTSIRSQQGLEPSKRKNDVSDTVTTTPHNGSADSHIAPLRKQKPACESKAADKIARISQKTKQVKSAVTNSSSQVLKKPLAAVSNAVPPTSNPAPKATTKRKRDDDRIDFEGDGYDDPSETDEPTHAQKRPKLSPEAPATGLSNIENACFSNVALQLLNAALTIDDTKLLSSDHEPQDFSVDLTGTKDFDGLPESRKKIDEVLSELRKSIEIATAQGDLRIAPFVRALIEDIRKSKDEYVSPLLLQQVFAHHHKAYQRFNGDTMQDASEYLQLLLDTLFEECPALRALFQHQVHTTFDCNDCQNHETREAHAETIFKIRAPSSATCSLQDTLNQHFQSKQDPAKKCGKCDRSGSMEASEEIDPKTMPSNLLVEISRVRDDATTNTTRLQIDSQDIFIGGLAYRVKAIVKHDCRKAASGHYFVWREYRGEWLKIDDELVVHRKRASEMEDGAGRKAAYTSLVLLKRKDTIV</sequence>
<dbReference type="InterPro" id="IPR028889">
    <property type="entry name" value="USP"/>
</dbReference>
<feature type="compositionally biased region" description="Basic and acidic residues" evidence="1">
    <location>
        <begin position="157"/>
        <end position="169"/>
    </location>
</feature>
<comment type="caution">
    <text evidence="3">The sequence shown here is derived from an EMBL/GenBank/DDBJ whole genome shotgun (WGS) entry which is preliminary data.</text>
</comment>
<feature type="compositionally biased region" description="Acidic residues" evidence="1">
    <location>
        <begin position="337"/>
        <end position="348"/>
    </location>
</feature>
<feature type="region of interest" description="Disordered" evidence="1">
    <location>
        <begin position="305"/>
        <end position="365"/>
    </location>
</feature>
<dbReference type="Proteomes" id="UP000660729">
    <property type="component" value="Unassembled WGS sequence"/>
</dbReference>
<reference evidence="3" key="1">
    <citation type="submission" date="2020-04" db="EMBL/GenBank/DDBJ databases">
        <title>Draft genome resource of the tomato pathogen Pseudocercospora fuligena.</title>
        <authorList>
            <person name="Zaccaron A."/>
        </authorList>
    </citation>
    <scope>NUCLEOTIDE SEQUENCE</scope>
    <source>
        <strain evidence="3">PF001</strain>
    </source>
</reference>
<dbReference type="PANTHER" id="PTHR24006">
    <property type="entry name" value="UBIQUITIN CARBOXYL-TERMINAL HYDROLASE"/>
    <property type="match status" value="1"/>
</dbReference>
<feature type="region of interest" description="Disordered" evidence="1">
    <location>
        <begin position="84"/>
        <end position="104"/>
    </location>
</feature>
<feature type="region of interest" description="Disordered" evidence="1">
    <location>
        <begin position="121"/>
        <end position="277"/>
    </location>
</feature>
<proteinExistence type="predicted"/>
<dbReference type="EMBL" id="JABCIY010000019">
    <property type="protein sequence ID" value="KAF7197173.1"/>
    <property type="molecule type" value="Genomic_DNA"/>
</dbReference>
<dbReference type="GO" id="GO:0005829">
    <property type="term" value="C:cytosol"/>
    <property type="evidence" value="ECO:0007669"/>
    <property type="project" value="TreeGrafter"/>
</dbReference>
<dbReference type="InterPro" id="IPR001394">
    <property type="entry name" value="Peptidase_C19_UCH"/>
</dbReference>
<dbReference type="InterPro" id="IPR038765">
    <property type="entry name" value="Papain-like_cys_pep_sf"/>
</dbReference>
<dbReference type="OrthoDB" id="3865832at2759"/>
<organism evidence="3 4">
    <name type="scientific">Pseudocercospora fuligena</name>
    <dbReference type="NCBI Taxonomy" id="685502"/>
    <lineage>
        <taxon>Eukaryota</taxon>
        <taxon>Fungi</taxon>
        <taxon>Dikarya</taxon>
        <taxon>Ascomycota</taxon>
        <taxon>Pezizomycotina</taxon>
        <taxon>Dothideomycetes</taxon>
        <taxon>Dothideomycetidae</taxon>
        <taxon>Mycosphaerellales</taxon>
        <taxon>Mycosphaerellaceae</taxon>
        <taxon>Pseudocercospora</taxon>
    </lineage>
</organism>
<feature type="domain" description="USP" evidence="2">
    <location>
        <begin position="366"/>
        <end position="686"/>
    </location>
</feature>
<dbReference type="InterPro" id="IPR050164">
    <property type="entry name" value="Peptidase_C19"/>
</dbReference>
<dbReference type="GO" id="GO:0005634">
    <property type="term" value="C:nucleus"/>
    <property type="evidence" value="ECO:0007669"/>
    <property type="project" value="TreeGrafter"/>
</dbReference>
<feature type="compositionally biased region" description="Polar residues" evidence="1">
    <location>
        <begin position="246"/>
        <end position="258"/>
    </location>
</feature>
<evidence type="ECO:0000259" key="2">
    <source>
        <dbReference type="PROSITE" id="PS50235"/>
    </source>
</evidence>
<evidence type="ECO:0000313" key="4">
    <source>
        <dbReference type="Proteomes" id="UP000660729"/>
    </source>
</evidence>
<dbReference type="Pfam" id="PF00443">
    <property type="entry name" value="UCH"/>
    <property type="match status" value="1"/>
</dbReference>
<protein>
    <recommendedName>
        <fullName evidence="2">USP domain-containing protein</fullName>
    </recommendedName>
</protein>
<accession>A0A8H6VLV4</accession>
<name>A0A8H6VLV4_9PEZI</name>
<dbReference type="Gene3D" id="3.90.70.10">
    <property type="entry name" value="Cysteine proteinases"/>
    <property type="match status" value="1"/>
</dbReference>
<gene>
    <name evidence="3" type="ORF">HII31_01598</name>
</gene>
<feature type="compositionally biased region" description="Polar residues" evidence="1">
    <location>
        <begin position="226"/>
        <end position="236"/>
    </location>
</feature>
<dbReference type="PROSITE" id="PS50235">
    <property type="entry name" value="USP_3"/>
    <property type="match status" value="1"/>
</dbReference>
<dbReference type="SUPFAM" id="SSF54001">
    <property type="entry name" value="Cysteine proteinases"/>
    <property type="match status" value="1"/>
</dbReference>
<dbReference type="CDD" id="cd02257">
    <property type="entry name" value="Peptidase_C19"/>
    <property type="match status" value="1"/>
</dbReference>
<evidence type="ECO:0000313" key="3">
    <source>
        <dbReference type="EMBL" id="KAF7197173.1"/>
    </source>
</evidence>